<comment type="caution">
    <text evidence="11">The sequence shown here is derived from an EMBL/GenBank/DDBJ whole genome shotgun (WGS) entry which is preliminary data.</text>
</comment>
<keyword evidence="12" id="KW-1185">Reference proteome</keyword>
<evidence type="ECO:0000256" key="3">
    <source>
        <dbReference type="ARBA" id="ARBA00022771"/>
    </source>
</evidence>
<dbReference type="PRINTS" id="PR00619">
    <property type="entry name" value="GATAZNFINGER"/>
</dbReference>
<evidence type="ECO:0000256" key="1">
    <source>
        <dbReference type="ARBA" id="ARBA00004123"/>
    </source>
</evidence>
<reference evidence="11" key="1">
    <citation type="submission" date="2023-03" db="EMBL/GenBank/DDBJ databases">
        <title>Massive genome expansion in bonnet fungi (Mycena s.s.) driven by repeated elements and novel gene families across ecological guilds.</title>
        <authorList>
            <consortium name="Lawrence Berkeley National Laboratory"/>
            <person name="Harder C.B."/>
            <person name="Miyauchi S."/>
            <person name="Viragh M."/>
            <person name="Kuo A."/>
            <person name="Thoen E."/>
            <person name="Andreopoulos B."/>
            <person name="Lu D."/>
            <person name="Skrede I."/>
            <person name="Drula E."/>
            <person name="Henrissat B."/>
            <person name="Morin E."/>
            <person name="Kohler A."/>
            <person name="Barry K."/>
            <person name="LaButti K."/>
            <person name="Morin E."/>
            <person name="Salamov A."/>
            <person name="Lipzen A."/>
            <person name="Mereny Z."/>
            <person name="Hegedus B."/>
            <person name="Baldrian P."/>
            <person name="Stursova M."/>
            <person name="Weitz H."/>
            <person name="Taylor A."/>
            <person name="Grigoriev I.V."/>
            <person name="Nagy L.G."/>
            <person name="Martin F."/>
            <person name="Kauserud H."/>
        </authorList>
    </citation>
    <scope>NUCLEOTIDE SEQUENCE</scope>
    <source>
        <strain evidence="11">CBHHK188m</strain>
    </source>
</reference>
<keyword evidence="2" id="KW-0479">Metal-binding</keyword>
<dbReference type="PROSITE" id="PS50114">
    <property type="entry name" value="GATA_ZN_FINGER_2"/>
    <property type="match status" value="2"/>
</dbReference>
<evidence type="ECO:0000313" key="12">
    <source>
        <dbReference type="Proteomes" id="UP001215280"/>
    </source>
</evidence>
<feature type="compositionally biased region" description="Polar residues" evidence="9">
    <location>
        <begin position="572"/>
        <end position="582"/>
    </location>
</feature>
<dbReference type="InterPro" id="IPR013860">
    <property type="entry name" value="AreA_GATA"/>
</dbReference>
<dbReference type="InterPro" id="IPR000679">
    <property type="entry name" value="Znf_GATA"/>
</dbReference>
<keyword evidence="4" id="KW-0862">Zinc</keyword>
<evidence type="ECO:0000256" key="8">
    <source>
        <dbReference type="PROSITE-ProRule" id="PRU00094"/>
    </source>
</evidence>
<proteinExistence type="predicted"/>
<feature type="compositionally biased region" description="Acidic residues" evidence="9">
    <location>
        <begin position="355"/>
        <end position="369"/>
    </location>
</feature>
<keyword evidence="3 8" id="KW-0863">Zinc-finger</keyword>
<dbReference type="GO" id="GO:0000978">
    <property type="term" value="F:RNA polymerase II cis-regulatory region sequence-specific DNA binding"/>
    <property type="evidence" value="ECO:0007669"/>
    <property type="project" value="TreeGrafter"/>
</dbReference>
<comment type="subcellular location">
    <subcellularLocation>
        <location evidence="1">Nucleus</location>
    </subcellularLocation>
</comment>
<dbReference type="PANTHER" id="PTHR10071:SF281">
    <property type="entry name" value="BOX A-BINDING FACTOR-RELATED"/>
    <property type="match status" value="1"/>
</dbReference>
<keyword evidence="5" id="KW-0805">Transcription regulation</keyword>
<dbReference type="Pfam" id="PF08550">
    <property type="entry name" value="GATA_AreA"/>
    <property type="match status" value="1"/>
</dbReference>
<evidence type="ECO:0000256" key="9">
    <source>
        <dbReference type="SAM" id="MobiDB-lite"/>
    </source>
</evidence>
<feature type="region of interest" description="Disordered" evidence="9">
    <location>
        <begin position="294"/>
        <end position="336"/>
    </location>
</feature>
<evidence type="ECO:0000313" key="11">
    <source>
        <dbReference type="EMBL" id="KAJ7726839.1"/>
    </source>
</evidence>
<keyword evidence="6" id="KW-0804">Transcription</keyword>
<keyword evidence="7" id="KW-0539">Nucleus</keyword>
<feature type="region of interest" description="Disordered" evidence="9">
    <location>
        <begin position="561"/>
        <end position="596"/>
    </location>
</feature>
<sequence length="755" mass="80812">MPSILNLKFKGNKSFVAFNNLNDTESLAKTWKVCTRVASHLEQGQRLENLSWRHLFLTMRSLCRRLWHLQNLIVDTDNAKSKREFKKLSKCMGYKLDKEKGRSLEELAAPDFKPNPSTDLISQRAVEKQHTREASMHTPEHTIQRMQFSFSVDPPVPSSTTTTTTSRTTSNANTTSIFTSSTSSTSPSTSPSATANNANANADSPMLPAGETAVRLPTLFSTSFGLVALLFPAPTLTPRMNYGEAATQRGRGGVHNGMDSDMRVVRPTIELPLDELLNVDADADDMLGALAEEDENEEFGDGVGEAPPLVPAPASPSVSTSASTNNSTNNANNNVDGASAYLTYAAELERKMEPESSDDGGDDSADSDFFEQRGRRPVLSVRVPGAGGESGGWRVKGVCPPSAVSAPQARKAQQPEGGGQQGGEGQVGTVQGSGRGAGDGTNVTSAPGGVKAQCSNCGATHTPLWRRGLNDELNCNACGLYCKLHNRPRPKTMRNTGGGGEGRGQSVRVETVDVMAQCYNCHTTATTLWRKDDEGKTVCNACGLYSQLHGASRPISMKSDVIRKRSRHGASASVSETPTASPAVSRRASPVPDRAGFSASAFAGRASPTLAPDGNTTPHNYDAWSELSALGLNDELNSNRPFPHSQIAQQTQLWNHNDSPTLQSSIATIAPGPSHIPQRYPMNFSFQTLPLPSTSFTTNISSTSNAKSKERAKKKCAACRDHQCLRALDCKGSGGRDKCMCVTTGAHAGPKQSRR</sequence>
<dbReference type="AlphaFoldDB" id="A0AAD7HTJ0"/>
<evidence type="ECO:0000259" key="10">
    <source>
        <dbReference type="PROSITE" id="PS50114"/>
    </source>
</evidence>
<dbReference type="InterPro" id="IPR039355">
    <property type="entry name" value="Transcription_factor_GATA"/>
</dbReference>
<accession>A0AAD7HTJ0</accession>
<dbReference type="GO" id="GO:0045944">
    <property type="term" value="P:positive regulation of transcription by RNA polymerase II"/>
    <property type="evidence" value="ECO:0007669"/>
    <property type="project" value="TreeGrafter"/>
</dbReference>
<dbReference type="GO" id="GO:0005634">
    <property type="term" value="C:nucleus"/>
    <property type="evidence" value="ECO:0007669"/>
    <property type="project" value="UniProtKB-SubCell"/>
</dbReference>
<feature type="domain" description="GATA-type" evidence="10">
    <location>
        <begin position="517"/>
        <end position="565"/>
    </location>
</feature>
<feature type="compositionally biased region" description="Gly residues" evidence="9">
    <location>
        <begin position="416"/>
        <end position="439"/>
    </location>
</feature>
<dbReference type="CDD" id="cd00202">
    <property type="entry name" value="ZnF_GATA"/>
    <property type="match status" value="2"/>
</dbReference>
<dbReference type="GO" id="GO:0008270">
    <property type="term" value="F:zinc ion binding"/>
    <property type="evidence" value="ECO:0007669"/>
    <property type="project" value="UniProtKB-KW"/>
</dbReference>
<evidence type="ECO:0000256" key="4">
    <source>
        <dbReference type="ARBA" id="ARBA00022833"/>
    </source>
</evidence>
<gene>
    <name evidence="11" type="ORF">DFH07DRAFT_930958</name>
</gene>
<evidence type="ECO:0000256" key="2">
    <source>
        <dbReference type="ARBA" id="ARBA00022723"/>
    </source>
</evidence>
<dbReference type="Pfam" id="PF00320">
    <property type="entry name" value="GATA"/>
    <property type="match status" value="2"/>
</dbReference>
<feature type="compositionally biased region" description="Low complexity" evidence="9">
    <location>
        <begin position="158"/>
        <end position="205"/>
    </location>
</feature>
<protein>
    <recommendedName>
        <fullName evidence="10">GATA-type domain-containing protein</fullName>
    </recommendedName>
</protein>
<feature type="region of interest" description="Disordered" evidence="9">
    <location>
        <begin position="150"/>
        <end position="206"/>
    </location>
</feature>
<dbReference type="Gene3D" id="3.30.50.10">
    <property type="entry name" value="Erythroid Transcription Factor GATA-1, subunit A"/>
    <property type="match status" value="2"/>
</dbReference>
<dbReference type="SMART" id="SM00401">
    <property type="entry name" value="ZnF_GATA"/>
    <property type="match status" value="2"/>
</dbReference>
<evidence type="ECO:0000256" key="6">
    <source>
        <dbReference type="ARBA" id="ARBA00023163"/>
    </source>
</evidence>
<dbReference type="EMBL" id="JARJLG010000216">
    <property type="protein sequence ID" value="KAJ7726839.1"/>
    <property type="molecule type" value="Genomic_DNA"/>
</dbReference>
<organism evidence="11 12">
    <name type="scientific">Mycena maculata</name>
    <dbReference type="NCBI Taxonomy" id="230809"/>
    <lineage>
        <taxon>Eukaryota</taxon>
        <taxon>Fungi</taxon>
        <taxon>Dikarya</taxon>
        <taxon>Basidiomycota</taxon>
        <taxon>Agaricomycotina</taxon>
        <taxon>Agaricomycetes</taxon>
        <taxon>Agaricomycetidae</taxon>
        <taxon>Agaricales</taxon>
        <taxon>Marasmiineae</taxon>
        <taxon>Mycenaceae</taxon>
        <taxon>Mycena</taxon>
    </lineage>
</organism>
<dbReference type="SUPFAM" id="SSF57716">
    <property type="entry name" value="Glucocorticoid receptor-like (DNA-binding domain)"/>
    <property type="match status" value="2"/>
</dbReference>
<feature type="region of interest" description="Disordered" evidence="9">
    <location>
        <begin position="351"/>
        <end position="445"/>
    </location>
</feature>
<dbReference type="GO" id="GO:0000122">
    <property type="term" value="P:negative regulation of transcription by RNA polymerase II"/>
    <property type="evidence" value="ECO:0007669"/>
    <property type="project" value="TreeGrafter"/>
</dbReference>
<dbReference type="GO" id="GO:0000981">
    <property type="term" value="F:DNA-binding transcription factor activity, RNA polymerase II-specific"/>
    <property type="evidence" value="ECO:0007669"/>
    <property type="project" value="TreeGrafter"/>
</dbReference>
<evidence type="ECO:0000256" key="7">
    <source>
        <dbReference type="ARBA" id="ARBA00023242"/>
    </source>
</evidence>
<feature type="domain" description="GATA-type" evidence="10">
    <location>
        <begin position="453"/>
        <end position="503"/>
    </location>
</feature>
<dbReference type="PANTHER" id="PTHR10071">
    <property type="entry name" value="TRANSCRIPTION FACTOR GATA FAMILY MEMBER"/>
    <property type="match status" value="1"/>
</dbReference>
<feature type="compositionally biased region" description="Low complexity" evidence="9">
    <location>
        <begin position="315"/>
        <end position="336"/>
    </location>
</feature>
<dbReference type="InterPro" id="IPR013088">
    <property type="entry name" value="Znf_NHR/GATA"/>
</dbReference>
<dbReference type="PROSITE" id="PS00344">
    <property type="entry name" value="GATA_ZN_FINGER_1"/>
    <property type="match status" value="1"/>
</dbReference>
<name>A0AAD7HTJ0_9AGAR</name>
<dbReference type="Proteomes" id="UP001215280">
    <property type="component" value="Unassembled WGS sequence"/>
</dbReference>
<evidence type="ECO:0000256" key="5">
    <source>
        <dbReference type="ARBA" id="ARBA00023015"/>
    </source>
</evidence>